<reference evidence="4 5" key="1">
    <citation type="submission" date="2018-05" db="EMBL/GenBank/DDBJ databases">
        <title>Genomic Encyclopedia of Type Strains, Phase IV (KMG-IV): sequencing the most valuable type-strain genomes for metagenomic binning, comparative biology and taxonomic classification.</title>
        <authorList>
            <person name="Goeker M."/>
        </authorList>
    </citation>
    <scope>NUCLEOTIDE SEQUENCE [LARGE SCALE GENOMIC DNA]</scope>
    <source>
        <strain evidence="4 5">DSM 44704</strain>
    </source>
</reference>
<dbReference type="Gene3D" id="3.30.300.30">
    <property type="match status" value="1"/>
</dbReference>
<comment type="caution">
    <text evidence="4">The sequence shown here is derived from an EMBL/GenBank/DDBJ whole genome shotgun (WGS) entry which is preliminary data.</text>
</comment>
<dbReference type="Proteomes" id="UP000247569">
    <property type="component" value="Unassembled WGS sequence"/>
</dbReference>
<feature type="domain" description="AMP-dependent synthetase/ligase" evidence="2">
    <location>
        <begin position="46"/>
        <end position="402"/>
    </location>
</feature>
<dbReference type="OrthoDB" id="9803968at2"/>
<evidence type="ECO:0000259" key="2">
    <source>
        <dbReference type="Pfam" id="PF00501"/>
    </source>
</evidence>
<dbReference type="AlphaFoldDB" id="A0A318KHB0"/>
<protein>
    <submittedName>
        <fullName evidence="4">2-aminobenzoate-CoA ligase</fullName>
    </submittedName>
</protein>
<gene>
    <name evidence="4" type="ORF">DFR70_101997</name>
</gene>
<dbReference type="PANTHER" id="PTHR43352">
    <property type="entry name" value="ACETYL-COA SYNTHETASE"/>
    <property type="match status" value="1"/>
</dbReference>
<feature type="domain" description="AMP-binding enzyme C-terminal" evidence="3">
    <location>
        <begin position="465"/>
        <end position="533"/>
    </location>
</feature>
<dbReference type="InterPro" id="IPR000873">
    <property type="entry name" value="AMP-dep_synth/lig_dom"/>
</dbReference>
<accession>A0A318KHB0</accession>
<dbReference type="EMBL" id="QJKF01000001">
    <property type="protein sequence ID" value="PXX71563.1"/>
    <property type="molecule type" value="Genomic_DNA"/>
</dbReference>
<dbReference type="Gene3D" id="3.40.50.12780">
    <property type="entry name" value="N-terminal domain of ligase-like"/>
    <property type="match status" value="1"/>
</dbReference>
<organism evidence="4 5">
    <name type="scientific">Nocardia tenerifensis</name>
    <dbReference type="NCBI Taxonomy" id="228006"/>
    <lineage>
        <taxon>Bacteria</taxon>
        <taxon>Bacillati</taxon>
        <taxon>Actinomycetota</taxon>
        <taxon>Actinomycetes</taxon>
        <taxon>Mycobacteriales</taxon>
        <taxon>Nocardiaceae</taxon>
        <taxon>Nocardia</taxon>
    </lineage>
</organism>
<dbReference type="InterPro" id="IPR042099">
    <property type="entry name" value="ANL_N_sf"/>
</dbReference>
<dbReference type="SUPFAM" id="SSF56801">
    <property type="entry name" value="Acetyl-CoA synthetase-like"/>
    <property type="match status" value="1"/>
</dbReference>
<evidence type="ECO:0000259" key="3">
    <source>
        <dbReference type="Pfam" id="PF13193"/>
    </source>
</evidence>
<evidence type="ECO:0000256" key="1">
    <source>
        <dbReference type="ARBA" id="ARBA00022598"/>
    </source>
</evidence>
<keyword evidence="1 4" id="KW-0436">Ligase</keyword>
<dbReference type="InterPro" id="IPR045851">
    <property type="entry name" value="AMP-bd_C_sf"/>
</dbReference>
<dbReference type="Pfam" id="PF00501">
    <property type="entry name" value="AMP-binding"/>
    <property type="match status" value="1"/>
</dbReference>
<sequence length="557" mass="60029">MTTSEPSADLHLPPRDLWPHRVHGESRSYPATFNATEVLLDRHLDAGHGDRPALRYGDTVLSYERLARRVNRFGNALRELGVRPGDRVVLASLNEWQAFVTNFAVLKLGATIVPTSPLLTPEQLAVIVKDCTPKLVVASSYLIAMIDATRDLTSDAPRFVAFDATDRGQGRAAPGWESLEALAESAAEELAPTARPHDAVALLLYSSGLLEPAMATAHLQEELLLIPDRFGRHGWAVTPDDVIAGAGPISFAGGYSTNLTIPFRFGAAAAIFPLATTPAQMFPLIAAHGVTLLAALPTRYGEMLAVPGADPKALRSLRIVSGGGEPLDPRVAAGWRERFGLEIYEGFGTNGMAHVFLTTAVTKRVKPGSAGTPLPGYTTRLVTQDDRLAAVGEPGRLQVRGPIGTLHWGHPSNADEVTRRQRASVRDGWVHIGDWLTVDEEGDHHFVARAEDLIRRGGVAFGPMEIEQVLLEDPAVAEAGVYAAAGELVAAVVPTEDGVNDHTAARLAEHVRARCGPEKVPDTIDFVAGLPRSPFGTLLRRARWADWFDAAKERADR</sequence>
<dbReference type="GO" id="GO:0044550">
    <property type="term" value="P:secondary metabolite biosynthetic process"/>
    <property type="evidence" value="ECO:0007669"/>
    <property type="project" value="TreeGrafter"/>
</dbReference>
<evidence type="ECO:0000313" key="4">
    <source>
        <dbReference type="EMBL" id="PXX71563.1"/>
    </source>
</evidence>
<name>A0A318KHB0_9NOCA</name>
<dbReference type="Pfam" id="PF13193">
    <property type="entry name" value="AMP-binding_C"/>
    <property type="match status" value="1"/>
</dbReference>
<proteinExistence type="predicted"/>
<keyword evidence="5" id="KW-1185">Reference proteome</keyword>
<evidence type="ECO:0000313" key="5">
    <source>
        <dbReference type="Proteomes" id="UP000247569"/>
    </source>
</evidence>
<dbReference type="PANTHER" id="PTHR43352:SF1">
    <property type="entry name" value="ANTHRANILATE--COA LIGASE"/>
    <property type="match status" value="1"/>
</dbReference>
<dbReference type="RefSeq" id="WP_040731234.1">
    <property type="nucleotide sequence ID" value="NZ_QJKF01000001.1"/>
</dbReference>
<dbReference type="GO" id="GO:0016878">
    <property type="term" value="F:acid-thiol ligase activity"/>
    <property type="evidence" value="ECO:0007669"/>
    <property type="project" value="TreeGrafter"/>
</dbReference>
<dbReference type="InterPro" id="IPR025110">
    <property type="entry name" value="AMP-bd_C"/>
</dbReference>